<keyword evidence="11" id="KW-0963">Cytoplasm</keyword>
<evidence type="ECO:0000256" key="6">
    <source>
        <dbReference type="ARBA" id="ARBA00019046"/>
    </source>
</evidence>
<dbReference type="RefSeq" id="WP_053401189.1">
    <property type="nucleotide sequence ID" value="NZ_LILC01000013.1"/>
</dbReference>
<comment type="function">
    <text evidence="11">Involved in coproporphyrin-dependent heme b biosynthesis. Catalyzes the oxidation of coproporphyrinogen III to coproporphyrin III.</text>
</comment>
<dbReference type="GO" id="GO:0004729">
    <property type="term" value="F:oxygen-dependent protoporphyrinogen oxidase activity"/>
    <property type="evidence" value="ECO:0007669"/>
    <property type="project" value="UniProtKB-UniRule"/>
</dbReference>
<proteinExistence type="inferred from homology"/>
<dbReference type="OrthoDB" id="9805195at2"/>
<accession>A0A0M0L5I4</accession>
<dbReference type="Gene3D" id="3.90.660.20">
    <property type="entry name" value="Protoporphyrinogen oxidase, mitochondrial, domain 2"/>
    <property type="match status" value="1"/>
</dbReference>
<dbReference type="AlphaFoldDB" id="A0A0M0L5I4"/>
<dbReference type="PANTHER" id="PTHR42923">
    <property type="entry name" value="PROTOPORPHYRINOGEN OXIDASE"/>
    <property type="match status" value="1"/>
</dbReference>
<evidence type="ECO:0000256" key="4">
    <source>
        <dbReference type="ARBA" id="ARBA00008310"/>
    </source>
</evidence>
<keyword evidence="8 11" id="KW-0274">FAD</keyword>
<evidence type="ECO:0000256" key="3">
    <source>
        <dbReference type="ARBA" id="ARBA00004744"/>
    </source>
</evidence>
<dbReference type="NCBIfam" id="TIGR00562">
    <property type="entry name" value="proto_IX_ox"/>
    <property type="match status" value="1"/>
</dbReference>
<organism evidence="13 14">
    <name type="scientific">Priestia koreensis</name>
    <dbReference type="NCBI Taxonomy" id="284581"/>
    <lineage>
        <taxon>Bacteria</taxon>
        <taxon>Bacillati</taxon>
        <taxon>Bacillota</taxon>
        <taxon>Bacilli</taxon>
        <taxon>Bacillales</taxon>
        <taxon>Bacillaceae</taxon>
        <taxon>Priestia</taxon>
    </lineage>
</organism>
<evidence type="ECO:0000313" key="13">
    <source>
        <dbReference type="EMBL" id="KOO46122.1"/>
    </source>
</evidence>
<dbReference type="NCBIfam" id="NF009081">
    <property type="entry name" value="PRK12416.1"/>
    <property type="match status" value="1"/>
</dbReference>
<evidence type="ECO:0000256" key="7">
    <source>
        <dbReference type="ARBA" id="ARBA00022630"/>
    </source>
</evidence>
<dbReference type="GO" id="GO:0005737">
    <property type="term" value="C:cytoplasm"/>
    <property type="evidence" value="ECO:0007669"/>
    <property type="project" value="UniProtKB-SubCell"/>
</dbReference>
<keyword evidence="14" id="KW-1185">Reference proteome</keyword>
<name>A0A0M0L5I4_9BACI</name>
<keyword evidence="7 11" id="KW-0285">Flavoprotein</keyword>
<dbReference type="STRING" id="284581.AMD01_09635"/>
<evidence type="ECO:0000313" key="14">
    <source>
        <dbReference type="Proteomes" id="UP000037558"/>
    </source>
</evidence>
<comment type="similarity">
    <text evidence="4 11">Belongs to the protoporphyrinogen/coproporphyrinogen oxidase family. Coproporphyrinogen III oxidase subfamily.</text>
</comment>
<evidence type="ECO:0000259" key="12">
    <source>
        <dbReference type="Pfam" id="PF01593"/>
    </source>
</evidence>
<evidence type="ECO:0000256" key="2">
    <source>
        <dbReference type="ARBA" id="ARBA00001974"/>
    </source>
</evidence>
<reference evidence="14" key="1">
    <citation type="submission" date="2015-08" db="EMBL/GenBank/DDBJ databases">
        <title>Fjat-14210 dsm16467.</title>
        <authorList>
            <person name="Liu B."/>
            <person name="Wang J."/>
            <person name="Zhu Y."/>
            <person name="Liu G."/>
            <person name="Chen Q."/>
            <person name="Chen Z."/>
            <person name="Lan J."/>
            <person name="Che J."/>
            <person name="Ge C."/>
            <person name="Shi H."/>
            <person name="Pan Z."/>
            <person name="Liu X."/>
        </authorList>
    </citation>
    <scope>NUCLEOTIDE SEQUENCE [LARGE SCALE GENOMIC DNA]</scope>
    <source>
        <strain evidence="14">DSM 16467</strain>
    </source>
</reference>
<dbReference type="InterPro" id="IPR004572">
    <property type="entry name" value="Protoporphyrinogen_oxidase"/>
</dbReference>
<dbReference type="InterPro" id="IPR050464">
    <property type="entry name" value="Zeta_carotene_desat/Oxidored"/>
</dbReference>
<keyword evidence="10 11" id="KW-0350">Heme biosynthesis</keyword>
<dbReference type="PANTHER" id="PTHR42923:SF3">
    <property type="entry name" value="PROTOPORPHYRINOGEN OXIDASE"/>
    <property type="match status" value="1"/>
</dbReference>
<comment type="pathway">
    <text evidence="3 11">Porphyrin-containing compound metabolism; protoheme biosynthesis.</text>
</comment>
<dbReference type="Proteomes" id="UP000037558">
    <property type="component" value="Unassembled WGS sequence"/>
</dbReference>
<comment type="cofactor">
    <cofactor evidence="2 11">
        <name>FAD</name>
        <dbReference type="ChEBI" id="CHEBI:57692"/>
    </cofactor>
</comment>
<gene>
    <name evidence="13" type="ORF">AMD01_09635</name>
</gene>
<protein>
    <recommendedName>
        <fullName evidence="6 11">Coproporphyrinogen III oxidase</fullName>
        <ecNumber evidence="5 11">1.3.3.15</ecNumber>
    </recommendedName>
</protein>
<evidence type="ECO:0000256" key="8">
    <source>
        <dbReference type="ARBA" id="ARBA00022827"/>
    </source>
</evidence>
<evidence type="ECO:0000256" key="1">
    <source>
        <dbReference type="ARBA" id="ARBA00001755"/>
    </source>
</evidence>
<dbReference type="Gene3D" id="3.50.50.60">
    <property type="entry name" value="FAD/NAD(P)-binding domain"/>
    <property type="match status" value="1"/>
</dbReference>
<dbReference type="EC" id="1.3.3.15" evidence="5 11"/>
<keyword evidence="9 11" id="KW-0560">Oxidoreductase</keyword>
<dbReference type="SUPFAM" id="SSF54373">
    <property type="entry name" value="FAD-linked reductases, C-terminal domain"/>
    <property type="match status" value="1"/>
</dbReference>
<evidence type="ECO:0000256" key="11">
    <source>
        <dbReference type="RuleBase" id="RU364052"/>
    </source>
</evidence>
<sequence>MKRIVIIGGGITGLTTMYDLQRLKNQQNLDIEIVLVEKNDHLGGKIHTVEQDDFLMETGADSIVTRNESVAPLVNDLELEDEVVYNATGSSYLYSHGALHKIPEDTIFGIPTNVDSLFSSTLVSQEGKERALQDLESENSAFTVDSPIGPFLKTFLGDELVENQIAPVLSGVYSGDLDKLTLATTLPYLVDYKNRYGSIIKGLGANKERFQKSGNKKFLSFRNGLSTIIDRLEEKVSESTILKGTTTTSIQKMDEKYMISFDNHEELEADYVVLATPHDVAQAIIKDSTLDQHFNQMKNSSLTSVYIGFDVPDEELPANGTGFIVSNGSDLSCNACTWSSRKWTHTSKKRRLLVRLFYKSTNPAYERLIKLPKEAFIEEALSDVKRSLGIETSPASVEVTYWNNLMPNYTLDHKQALQSLTEEMKKRFPNILLAGCSYYGVGIGACIQNGRDTAKDIHDSLTRL</sequence>
<dbReference type="EMBL" id="LILC01000013">
    <property type="protein sequence ID" value="KOO46122.1"/>
    <property type="molecule type" value="Genomic_DNA"/>
</dbReference>
<evidence type="ECO:0000256" key="10">
    <source>
        <dbReference type="ARBA" id="ARBA00023133"/>
    </source>
</evidence>
<dbReference type="Gene3D" id="1.10.3110.10">
    <property type="entry name" value="protoporphyrinogen ix oxidase, domain 3"/>
    <property type="match status" value="1"/>
</dbReference>
<evidence type="ECO:0000256" key="9">
    <source>
        <dbReference type="ARBA" id="ARBA00023002"/>
    </source>
</evidence>
<dbReference type="InterPro" id="IPR036188">
    <property type="entry name" value="FAD/NAD-bd_sf"/>
</dbReference>
<feature type="domain" description="Amine oxidase" evidence="12">
    <location>
        <begin position="11"/>
        <end position="457"/>
    </location>
</feature>
<comment type="catalytic activity">
    <reaction evidence="1">
        <text>coproporphyrinogen III + 3 O2 = coproporphyrin III + 3 H2O2</text>
        <dbReference type="Rhea" id="RHEA:43436"/>
        <dbReference type="ChEBI" id="CHEBI:15379"/>
        <dbReference type="ChEBI" id="CHEBI:16240"/>
        <dbReference type="ChEBI" id="CHEBI:57309"/>
        <dbReference type="ChEBI" id="CHEBI:131725"/>
        <dbReference type="EC" id="1.3.3.15"/>
    </reaction>
    <physiologicalReaction direction="left-to-right" evidence="1">
        <dbReference type="Rhea" id="RHEA:43437"/>
    </physiologicalReaction>
</comment>
<dbReference type="InterPro" id="IPR002937">
    <property type="entry name" value="Amino_oxidase"/>
</dbReference>
<dbReference type="PATRIC" id="fig|284581.3.peg.2000"/>
<dbReference type="UniPathway" id="UPA00252"/>
<dbReference type="GO" id="GO:0006783">
    <property type="term" value="P:heme biosynthetic process"/>
    <property type="evidence" value="ECO:0007669"/>
    <property type="project" value="UniProtKB-UniRule"/>
</dbReference>
<comment type="caution">
    <text evidence="13">The sequence shown here is derived from an EMBL/GenBank/DDBJ whole genome shotgun (WGS) entry which is preliminary data.</text>
</comment>
<evidence type="ECO:0000256" key="5">
    <source>
        <dbReference type="ARBA" id="ARBA00012402"/>
    </source>
</evidence>
<dbReference type="Pfam" id="PF01593">
    <property type="entry name" value="Amino_oxidase"/>
    <property type="match status" value="1"/>
</dbReference>
<dbReference type="SUPFAM" id="SSF51905">
    <property type="entry name" value="FAD/NAD(P)-binding domain"/>
    <property type="match status" value="1"/>
</dbReference>
<comment type="subcellular location">
    <subcellularLocation>
        <location evidence="11">Cytoplasm</location>
    </subcellularLocation>
</comment>